<dbReference type="Pfam" id="PF00326">
    <property type="entry name" value="Peptidase_S9"/>
    <property type="match status" value="1"/>
</dbReference>
<organism evidence="3 4">
    <name type="scientific">Nesterenkonia lutea</name>
    <dbReference type="NCBI Taxonomy" id="272919"/>
    <lineage>
        <taxon>Bacteria</taxon>
        <taxon>Bacillati</taxon>
        <taxon>Actinomycetota</taxon>
        <taxon>Actinomycetes</taxon>
        <taxon>Micrococcales</taxon>
        <taxon>Micrococcaceae</taxon>
        <taxon>Nesterenkonia</taxon>
    </lineage>
</organism>
<dbReference type="PANTHER" id="PTHR48081:SF6">
    <property type="entry name" value="PEPTIDASE S9 PROLYL OLIGOPEPTIDASE CATALYTIC DOMAIN-CONTAINING PROTEIN"/>
    <property type="match status" value="1"/>
</dbReference>
<evidence type="ECO:0000313" key="4">
    <source>
        <dbReference type="Proteomes" id="UP000643525"/>
    </source>
</evidence>
<evidence type="ECO:0000313" key="3">
    <source>
        <dbReference type="EMBL" id="MBE1523262.1"/>
    </source>
</evidence>
<evidence type="ECO:0000256" key="1">
    <source>
        <dbReference type="ARBA" id="ARBA00022801"/>
    </source>
</evidence>
<dbReference type="Proteomes" id="UP000643525">
    <property type="component" value="Unassembled WGS sequence"/>
</dbReference>
<dbReference type="SUPFAM" id="SSF53474">
    <property type="entry name" value="alpha/beta-Hydrolases"/>
    <property type="match status" value="1"/>
</dbReference>
<name>A0ABR9JBE9_9MICC</name>
<dbReference type="Gene3D" id="3.40.50.1820">
    <property type="entry name" value="alpha/beta hydrolase"/>
    <property type="match status" value="1"/>
</dbReference>
<protein>
    <submittedName>
        <fullName evidence="3">Acetyl esterase/lipase</fullName>
    </submittedName>
</protein>
<proteinExistence type="predicted"/>
<dbReference type="EMBL" id="JADBED010000001">
    <property type="protein sequence ID" value="MBE1523262.1"/>
    <property type="molecule type" value="Genomic_DNA"/>
</dbReference>
<dbReference type="PANTHER" id="PTHR48081">
    <property type="entry name" value="AB HYDROLASE SUPERFAMILY PROTEIN C4A8.06C"/>
    <property type="match status" value="1"/>
</dbReference>
<reference evidence="3 4" key="1">
    <citation type="submission" date="2020-10" db="EMBL/GenBank/DDBJ databases">
        <title>Sequencing the genomes of 1000 actinobacteria strains.</title>
        <authorList>
            <person name="Klenk H.-P."/>
        </authorList>
    </citation>
    <scope>NUCLEOTIDE SEQUENCE [LARGE SCALE GENOMIC DNA]</scope>
    <source>
        <strain evidence="3 4">DSM 15666</strain>
    </source>
</reference>
<keyword evidence="4" id="KW-1185">Reference proteome</keyword>
<dbReference type="InterPro" id="IPR050300">
    <property type="entry name" value="GDXG_lipolytic_enzyme"/>
</dbReference>
<keyword evidence="1" id="KW-0378">Hydrolase</keyword>
<gene>
    <name evidence="3" type="ORF">H4W27_000380</name>
</gene>
<dbReference type="InterPro" id="IPR029058">
    <property type="entry name" value="AB_hydrolase_fold"/>
</dbReference>
<dbReference type="InterPro" id="IPR001375">
    <property type="entry name" value="Peptidase_S9_cat"/>
</dbReference>
<sequence>MHVIVLPGGGYAKLSDHEGEPVAEWLRELGFSASVLRYPVSTRHPAPLEAVRAEIRRLRGEGAERIVLLGFSAGGHLAGHAALTAPAQGPGWVDAAVLSYPVVSMELDTHRGSQDELLGRTPSAQLRAETSVDRLVTAAAPPFFIWHTAEDVSVPVEHSYRLGQALARAKVPHALHVFPEGVHGIGLAEGSGQSESWTALCAAWLEQLSETWSG</sequence>
<evidence type="ECO:0000259" key="2">
    <source>
        <dbReference type="Pfam" id="PF00326"/>
    </source>
</evidence>
<accession>A0ABR9JBE9</accession>
<dbReference type="RefSeq" id="WP_318782083.1">
    <property type="nucleotide sequence ID" value="NZ_BAAALJ010000017.1"/>
</dbReference>
<comment type="caution">
    <text evidence="3">The sequence shown here is derived from an EMBL/GenBank/DDBJ whole genome shotgun (WGS) entry which is preliminary data.</text>
</comment>
<feature type="domain" description="Peptidase S9 prolyl oligopeptidase catalytic" evidence="2">
    <location>
        <begin position="63"/>
        <end position="208"/>
    </location>
</feature>